<keyword evidence="1" id="KW-0732">Signal</keyword>
<dbReference type="EMBL" id="JACPUR010000025">
    <property type="protein sequence ID" value="MBI3128232.1"/>
    <property type="molecule type" value="Genomic_DNA"/>
</dbReference>
<organism evidence="2 3">
    <name type="scientific">Tectimicrobiota bacterium</name>
    <dbReference type="NCBI Taxonomy" id="2528274"/>
    <lineage>
        <taxon>Bacteria</taxon>
        <taxon>Pseudomonadati</taxon>
        <taxon>Nitrospinota/Tectimicrobiota group</taxon>
        <taxon>Candidatus Tectimicrobiota</taxon>
    </lineage>
</organism>
<accession>A0A932MP39</accession>
<reference evidence="2" key="1">
    <citation type="submission" date="2020-07" db="EMBL/GenBank/DDBJ databases">
        <title>Huge and variable diversity of episymbiotic CPR bacteria and DPANN archaea in groundwater ecosystems.</title>
        <authorList>
            <person name="He C.Y."/>
            <person name="Keren R."/>
            <person name="Whittaker M."/>
            <person name="Farag I.F."/>
            <person name="Doudna J."/>
            <person name="Cate J.H.D."/>
            <person name="Banfield J.F."/>
        </authorList>
    </citation>
    <scope>NUCLEOTIDE SEQUENCE</scope>
    <source>
        <strain evidence="2">NC_groundwater_763_Ag_S-0.2um_68_21</strain>
    </source>
</reference>
<evidence type="ECO:0000256" key="1">
    <source>
        <dbReference type="SAM" id="SignalP"/>
    </source>
</evidence>
<sequence>MVRFLASLVLAGLILLPAASRAMNEEALLRGAEAAAAGRFEDALLVFDRLAREYPDRPEGPFFRAAVYQFLKGHFELPDYKKGMEESLALAISLAEERMRRDPADARAHFFAGLAHGIRAVEAVSDWNYLSAIAEGQRMVHLLERALALDPGLVDAYYGLGVYRVRMAQVPVMRPLMGASLDEGLGMLRRAAAGGRWMAALARVDLAWALYREERYDEARRELAPLLDRYPRHPLYQLAWAEGYFLARDYPKAREQFSSLQGNLSGKPDRFSHFYGRFAQWRVARCDYAMGRYAEAGVAAREVMDAPDMNSSLLRQVRKGAAAMLDRIEKKNAQLRGGS</sequence>
<evidence type="ECO:0000313" key="2">
    <source>
        <dbReference type="EMBL" id="MBI3128232.1"/>
    </source>
</evidence>
<protein>
    <submittedName>
        <fullName evidence="2">Tetratricopeptide repeat protein</fullName>
    </submittedName>
</protein>
<dbReference type="InterPro" id="IPR011990">
    <property type="entry name" value="TPR-like_helical_dom_sf"/>
</dbReference>
<feature type="signal peptide" evidence="1">
    <location>
        <begin position="1"/>
        <end position="22"/>
    </location>
</feature>
<evidence type="ECO:0000313" key="3">
    <source>
        <dbReference type="Proteomes" id="UP000782312"/>
    </source>
</evidence>
<dbReference type="Proteomes" id="UP000782312">
    <property type="component" value="Unassembled WGS sequence"/>
</dbReference>
<dbReference type="Gene3D" id="1.25.40.10">
    <property type="entry name" value="Tetratricopeptide repeat domain"/>
    <property type="match status" value="2"/>
</dbReference>
<name>A0A932MP39_UNCTE</name>
<proteinExistence type="predicted"/>
<dbReference type="SUPFAM" id="SSF48452">
    <property type="entry name" value="TPR-like"/>
    <property type="match status" value="1"/>
</dbReference>
<feature type="chain" id="PRO_5036744029" evidence="1">
    <location>
        <begin position="23"/>
        <end position="339"/>
    </location>
</feature>
<comment type="caution">
    <text evidence="2">The sequence shown here is derived from an EMBL/GenBank/DDBJ whole genome shotgun (WGS) entry which is preliminary data.</text>
</comment>
<gene>
    <name evidence="2" type="ORF">HYZ11_11555</name>
</gene>
<dbReference type="AlphaFoldDB" id="A0A932MP39"/>